<reference evidence="2 3" key="1">
    <citation type="submission" date="2019-03" db="EMBL/GenBank/DDBJ databases">
        <title>Genomic Encyclopedia of Type Strains, Phase IV (KMG-IV): sequencing the most valuable type-strain genomes for metagenomic binning, comparative biology and taxonomic classification.</title>
        <authorList>
            <person name="Goeker M."/>
        </authorList>
    </citation>
    <scope>NUCLEOTIDE SEQUENCE [LARGE SCALE GENOMIC DNA]</scope>
    <source>
        <strain evidence="2 3">DSM 100059</strain>
    </source>
</reference>
<feature type="signal peptide" evidence="1">
    <location>
        <begin position="1"/>
        <end position="19"/>
    </location>
</feature>
<evidence type="ECO:0000313" key="3">
    <source>
        <dbReference type="Proteomes" id="UP000294498"/>
    </source>
</evidence>
<keyword evidence="3" id="KW-1185">Reference proteome</keyword>
<sequence length="307" mass="34940">MTNRICLCLIALVPLAALKAQDTSVNVQGRYIQLSEVVVRSDIDVRDFIRRVQEDTTFYKAFKNLRVLSYSAINDIRMVDKRGNMVASLNSRTHQSRIGNCRTMQVLDEKTTGDIRDNEGNWNYITGQLYAALFFTNGSVCGETNIVTGAVHNVENLSGMEKHKEQLKLLFFNPGKPIPGVPFLGNKMDIFSPDAAKRYDYSIDMQRYNGQDCYVFKIKAKDDAKGSVVIDEMTTWFDPKTMDVLGRVYDMSYDAGVYDFNVHMEAQLSKYGDLLVPTLLRYNGNWGVLFKKRERGIFTATLFDFGK</sequence>
<dbReference type="Proteomes" id="UP000294498">
    <property type="component" value="Unassembled WGS sequence"/>
</dbReference>
<feature type="chain" id="PRO_5020752903" evidence="1">
    <location>
        <begin position="20"/>
        <end position="307"/>
    </location>
</feature>
<evidence type="ECO:0000256" key="1">
    <source>
        <dbReference type="SAM" id="SignalP"/>
    </source>
</evidence>
<comment type="caution">
    <text evidence="2">The sequence shown here is derived from an EMBL/GenBank/DDBJ whole genome shotgun (WGS) entry which is preliminary data.</text>
</comment>
<dbReference type="AlphaFoldDB" id="A0A4R8DGB8"/>
<dbReference type="RefSeq" id="WP_133997035.1">
    <property type="nucleotide sequence ID" value="NZ_SODV01000002.1"/>
</dbReference>
<dbReference type="OrthoDB" id="650691at2"/>
<name>A0A4R8DGB8_9BACT</name>
<gene>
    <name evidence="2" type="ORF">EDB95_4328</name>
</gene>
<accession>A0A4R8DGB8</accession>
<protein>
    <submittedName>
        <fullName evidence="2">Uncharacterized protein</fullName>
    </submittedName>
</protein>
<organism evidence="2 3">
    <name type="scientific">Dinghuibacter silviterrae</name>
    <dbReference type="NCBI Taxonomy" id="1539049"/>
    <lineage>
        <taxon>Bacteria</taxon>
        <taxon>Pseudomonadati</taxon>
        <taxon>Bacteroidota</taxon>
        <taxon>Chitinophagia</taxon>
        <taxon>Chitinophagales</taxon>
        <taxon>Chitinophagaceae</taxon>
        <taxon>Dinghuibacter</taxon>
    </lineage>
</organism>
<proteinExistence type="predicted"/>
<keyword evidence="1" id="KW-0732">Signal</keyword>
<dbReference type="EMBL" id="SODV01000002">
    <property type="protein sequence ID" value="TDW96497.1"/>
    <property type="molecule type" value="Genomic_DNA"/>
</dbReference>
<evidence type="ECO:0000313" key="2">
    <source>
        <dbReference type="EMBL" id="TDW96497.1"/>
    </source>
</evidence>